<comment type="caution">
    <text evidence="1">The sequence shown here is derived from an EMBL/GenBank/DDBJ whole genome shotgun (WGS) entry which is preliminary data.</text>
</comment>
<sequence>MPSELGKDVEAAVRLPRITLHFGRTSEVFDLEKIFDLTRLEERSPWGGSLMSYALNGQRTLDDLLAEFDEAAPGEPETANVA</sequence>
<dbReference type="AlphaFoldDB" id="A0AAW0CTG2"/>
<dbReference type="EMBL" id="JAWWNJ010000014">
    <property type="protein sequence ID" value="KAK7041198.1"/>
    <property type="molecule type" value="Genomic_DNA"/>
</dbReference>
<accession>A0AAW0CTG2</accession>
<evidence type="ECO:0000313" key="2">
    <source>
        <dbReference type="Proteomes" id="UP001362999"/>
    </source>
</evidence>
<dbReference type="Proteomes" id="UP001362999">
    <property type="component" value="Unassembled WGS sequence"/>
</dbReference>
<proteinExistence type="predicted"/>
<reference evidence="1 2" key="1">
    <citation type="journal article" date="2024" name="J Genomics">
        <title>Draft genome sequencing and assembly of Favolaschia claudopus CIRM-BRFM 2984 isolated from oak limbs.</title>
        <authorList>
            <person name="Navarro D."/>
            <person name="Drula E."/>
            <person name="Chaduli D."/>
            <person name="Cazenave R."/>
            <person name="Ahrendt S."/>
            <person name="Wang J."/>
            <person name="Lipzen A."/>
            <person name="Daum C."/>
            <person name="Barry K."/>
            <person name="Grigoriev I.V."/>
            <person name="Favel A."/>
            <person name="Rosso M.N."/>
            <person name="Martin F."/>
        </authorList>
    </citation>
    <scope>NUCLEOTIDE SEQUENCE [LARGE SCALE GENOMIC DNA]</scope>
    <source>
        <strain evidence="1 2">CIRM-BRFM 2984</strain>
    </source>
</reference>
<organism evidence="1 2">
    <name type="scientific">Favolaschia claudopus</name>
    <dbReference type="NCBI Taxonomy" id="2862362"/>
    <lineage>
        <taxon>Eukaryota</taxon>
        <taxon>Fungi</taxon>
        <taxon>Dikarya</taxon>
        <taxon>Basidiomycota</taxon>
        <taxon>Agaricomycotina</taxon>
        <taxon>Agaricomycetes</taxon>
        <taxon>Agaricomycetidae</taxon>
        <taxon>Agaricales</taxon>
        <taxon>Marasmiineae</taxon>
        <taxon>Mycenaceae</taxon>
        <taxon>Favolaschia</taxon>
    </lineage>
</organism>
<protein>
    <submittedName>
        <fullName evidence="1">Uncharacterized protein</fullName>
    </submittedName>
</protein>
<keyword evidence="2" id="KW-1185">Reference proteome</keyword>
<name>A0AAW0CTG2_9AGAR</name>
<evidence type="ECO:0000313" key="1">
    <source>
        <dbReference type="EMBL" id="KAK7041198.1"/>
    </source>
</evidence>
<gene>
    <name evidence="1" type="ORF">R3P38DRAFT_3179797</name>
</gene>